<dbReference type="EMBL" id="MU155190">
    <property type="protein sequence ID" value="KAF9480712.1"/>
    <property type="molecule type" value="Genomic_DNA"/>
</dbReference>
<evidence type="ECO:0000313" key="3">
    <source>
        <dbReference type="Proteomes" id="UP000807469"/>
    </source>
</evidence>
<gene>
    <name evidence="2" type="ORF">BDN70DRAFT_877283</name>
</gene>
<protein>
    <submittedName>
        <fullName evidence="2">Uncharacterized protein</fullName>
    </submittedName>
</protein>
<reference evidence="2" key="1">
    <citation type="submission" date="2020-11" db="EMBL/GenBank/DDBJ databases">
        <authorList>
            <consortium name="DOE Joint Genome Institute"/>
            <person name="Ahrendt S."/>
            <person name="Riley R."/>
            <person name="Andreopoulos W."/>
            <person name="Labutti K."/>
            <person name="Pangilinan J."/>
            <person name="Ruiz-Duenas F.J."/>
            <person name="Barrasa J.M."/>
            <person name="Sanchez-Garcia M."/>
            <person name="Camarero S."/>
            <person name="Miyauchi S."/>
            <person name="Serrano A."/>
            <person name="Linde D."/>
            <person name="Babiker R."/>
            <person name="Drula E."/>
            <person name="Ayuso-Fernandez I."/>
            <person name="Pacheco R."/>
            <person name="Padilla G."/>
            <person name="Ferreira P."/>
            <person name="Barriuso J."/>
            <person name="Kellner H."/>
            <person name="Castanera R."/>
            <person name="Alfaro M."/>
            <person name="Ramirez L."/>
            <person name="Pisabarro A.G."/>
            <person name="Kuo A."/>
            <person name="Tritt A."/>
            <person name="Lipzen A."/>
            <person name="He G."/>
            <person name="Yan M."/>
            <person name="Ng V."/>
            <person name="Cullen D."/>
            <person name="Martin F."/>
            <person name="Rosso M.-N."/>
            <person name="Henrissat B."/>
            <person name="Hibbett D."/>
            <person name="Martinez A.T."/>
            <person name="Grigoriev I.V."/>
        </authorList>
    </citation>
    <scope>NUCLEOTIDE SEQUENCE</scope>
    <source>
        <strain evidence="2">CIRM-BRFM 674</strain>
    </source>
</reference>
<proteinExistence type="predicted"/>
<organism evidence="2 3">
    <name type="scientific">Pholiota conissans</name>
    <dbReference type="NCBI Taxonomy" id="109636"/>
    <lineage>
        <taxon>Eukaryota</taxon>
        <taxon>Fungi</taxon>
        <taxon>Dikarya</taxon>
        <taxon>Basidiomycota</taxon>
        <taxon>Agaricomycotina</taxon>
        <taxon>Agaricomycetes</taxon>
        <taxon>Agaricomycetidae</taxon>
        <taxon>Agaricales</taxon>
        <taxon>Agaricineae</taxon>
        <taxon>Strophariaceae</taxon>
        <taxon>Pholiota</taxon>
    </lineage>
</organism>
<evidence type="ECO:0000256" key="1">
    <source>
        <dbReference type="SAM" id="MobiDB-lite"/>
    </source>
</evidence>
<feature type="region of interest" description="Disordered" evidence="1">
    <location>
        <begin position="1"/>
        <end position="24"/>
    </location>
</feature>
<dbReference type="AlphaFoldDB" id="A0A9P6CVG4"/>
<dbReference type="Proteomes" id="UP000807469">
    <property type="component" value="Unassembled WGS sequence"/>
</dbReference>
<accession>A0A9P6CVG4</accession>
<keyword evidence="3" id="KW-1185">Reference proteome</keyword>
<name>A0A9P6CVG4_9AGAR</name>
<evidence type="ECO:0000313" key="2">
    <source>
        <dbReference type="EMBL" id="KAF9480712.1"/>
    </source>
</evidence>
<comment type="caution">
    <text evidence="2">The sequence shown here is derived from an EMBL/GenBank/DDBJ whole genome shotgun (WGS) entry which is preliminary data.</text>
</comment>
<sequence>MKRIKQGLPPFDSLDPNQKKTALEKQRAELIQSTQTALKSEAWSLGRYPLSAYPAPRSGNLELPRQLYATFGCDRVSRPFISLSGCLTNLSQVKFKMGDNLNLLTC</sequence>